<dbReference type="AlphaFoldDB" id="A0A1F6M9K8"/>
<dbReference type="Gene3D" id="1.20.58.1910">
    <property type="match status" value="1"/>
</dbReference>
<name>A0A1F6M9K8_9BACT</name>
<dbReference type="Proteomes" id="UP000176413">
    <property type="component" value="Unassembled WGS sequence"/>
</dbReference>
<feature type="domain" description="HD" evidence="1">
    <location>
        <begin position="25"/>
        <end position="125"/>
    </location>
</feature>
<evidence type="ECO:0000313" key="3">
    <source>
        <dbReference type="Proteomes" id="UP000176413"/>
    </source>
</evidence>
<evidence type="ECO:0000313" key="2">
    <source>
        <dbReference type="EMBL" id="OGH68301.1"/>
    </source>
</evidence>
<protein>
    <recommendedName>
        <fullName evidence="1">HD domain-containing protein</fullName>
    </recommendedName>
</protein>
<reference evidence="2 3" key="1">
    <citation type="journal article" date="2016" name="Nat. Commun.">
        <title>Thousands of microbial genomes shed light on interconnected biogeochemical processes in an aquifer system.</title>
        <authorList>
            <person name="Anantharaman K."/>
            <person name="Brown C.T."/>
            <person name="Hug L.A."/>
            <person name="Sharon I."/>
            <person name="Castelle C.J."/>
            <person name="Probst A.J."/>
            <person name="Thomas B.C."/>
            <person name="Singh A."/>
            <person name="Wilkins M.J."/>
            <person name="Karaoz U."/>
            <person name="Brodie E.L."/>
            <person name="Williams K.H."/>
            <person name="Hubbard S.S."/>
            <person name="Banfield J.F."/>
        </authorList>
    </citation>
    <scope>NUCLEOTIDE SEQUENCE [LARGE SCALE GENOMIC DNA]</scope>
</reference>
<gene>
    <name evidence="2" type="ORF">A3D53_00865</name>
</gene>
<organism evidence="2 3">
    <name type="scientific">Candidatus Magasanikbacteria bacterium RIFCSPHIGHO2_02_FULL_45_10</name>
    <dbReference type="NCBI Taxonomy" id="1798679"/>
    <lineage>
        <taxon>Bacteria</taxon>
        <taxon>Candidatus Magasanikiibacteriota</taxon>
    </lineage>
</organism>
<dbReference type="EMBL" id="MFQA01000049">
    <property type="protein sequence ID" value="OGH68301.1"/>
    <property type="molecule type" value="Genomic_DNA"/>
</dbReference>
<proteinExistence type="predicted"/>
<dbReference type="PANTHER" id="PTHR33594:SF1">
    <property type="entry name" value="HD_PDEASE DOMAIN-CONTAINING PROTEIN"/>
    <property type="match status" value="1"/>
</dbReference>
<dbReference type="PANTHER" id="PTHR33594">
    <property type="entry name" value="SUPERFAMILY HYDROLASE, PUTATIVE (AFU_ORTHOLOGUE AFUA_1G03035)-RELATED"/>
    <property type="match status" value="1"/>
</dbReference>
<dbReference type="InterPro" id="IPR006674">
    <property type="entry name" value="HD_domain"/>
</dbReference>
<sequence length="235" mass="26903">MKTVSQRTSDYVRKRLEHELSGHDWHHVERVWKTAAYLQSKEGGNLKVIELAVLLHSAAERDYKAGTDEKVRPLALSGIIDVLDIEEEFKPLIISIIQLCKFRGSETEKPYSLEGKIVQDANWLDSLGAIGIARNFTAGGYIGRKIYDPDIKPKEDLDPLSFIRSKKERTSVAYFYEKAFLIPDMLNTKTAREIAVKRTAYVKDFIKRFLEEWYLQDITEGLSEPLDIAVPAELQ</sequence>
<evidence type="ECO:0000259" key="1">
    <source>
        <dbReference type="Pfam" id="PF01966"/>
    </source>
</evidence>
<accession>A0A1F6M9K8</accession>
<comment type="caution">
    <text evidence="2">The sequence shown here is derived from an EMBL/GenBank/DDBJ whole genome shotgun (WGS) entry which is preliminary data.</text>
</comment>
<dbReference type="Gene3D" id="1.10.472.50">
    <property type="entry name" value="HD-domain/PDEase-like"/>
    <property type="match status" value="1"/>
</dbReference>
<dbReference type="Pfam" id="PF01966">
    <property type="entry name" value="HD"/>
    <property type="match status" value="1"/>
</dbReference>
<dbReference type="SUPFAM" id="SSF109604">
    <property type="entry name" value="HD-domain/PDEase-like"/>
    <property type="match status" value="1"/>
</dbReference>